<feature type="domain" description="HTH luxR-type" evidence="5">
    <location>
        <begin position="224"/>
        <end position="289"/>
    </location>
</feature>
<dbReference type="Proteomes" id="UP000653308">
    <property type="component" value="Unassembled WGS sequence"/>
</dbReference>
<dbReference type="PROSITE" id="PS00622">
    <property type="entry name" value="HTH_LUXR_1"/>
    <property type="match status" value="1"/>
</dbReference>
<dbReference type="Pfam" id="PF00072">
    <property type="entry name" value="Response_reg"/>
    <property type="match status" value="1"/>
</dbReference>
<dbReference type="InterPro" id="IPR016032">
    <property type="entry name" value="Sig_transdc_resp-reg_C-effctor"/>
</dbReference>
<dbReference type="InterPro" id="IPR000792">
    <property type="entry name" value="Tscrpt_reg_LuxR_C"/>
</dbReference>
<evidence type="ECO:0000256" key="4">
    <source>
        <dbReference type="SAM" id="MobiDB-lite"/>
    </source>
</evidence>
<evidence type="ECO:0000256" key="2">
    <source>
        <dbReference type="ARBA" id="ARBA00023125"/>
    </source>
</evidence>
<dbReference type="InterPro" id="IPR039420">
    <property type="entry name" value="WalR-like"/>
</dbReference>
<comment type="caution">
    <text evidence="7">The sequence shown here is derived from an EMBL/GenBank/DDBJ whole genome shotgun (WGS) entry which is preliminary data.</text>
</comment>
<dbReference type="Gene3D" id="1.10.10.10">
    <property type="entry name" value="Winged helix-like DNA-binding domain superfamily/Winged helix DNA-binding domain"/>
    <property type="match status" value="1"/>
</dbReference>
<keyword evidence="2" id="KW-0238">DNA-binding</keyword>
<dbReference type="InterPro" id="IPR011006">
    <property type="entry name" value="CheY-like_superfamily"/>
</dbReference>
<gene>
    <name evidence="7" type="ORF">GCM10010384_01610</name>
</gene>
<dbReference type="SUPFAM" id="SSF46894">
    <property type="entry name" value="C-terminal effector domain of the bipartite response regulators"/>
    <property type="match status" value="1"/>
</dbReference>
<dbReference type="SMART" id="SM00448">
    <property type="entry name" value="REC"/>
    <property type="match status" value="1"/>
</dbReference>
<dbReference type="PROSITE" id="PS50043">
    <property type="entry name" value="HTH_LUXR_2"/>
    <property type="match status" value="1"/>
</dbReference>
<evidence type="ECO:0000313" key="8">
    <source>
        <dbReference type="Proteomes" id="UP000653308"/>
    </source>
</evidence>
<evidence type="ECO:0008006" key="9">
    <source>
        <dbReference type="Google" id="ProtNLM"/>
    </source>
</evidence>
<dbReference type="SMART" id="SM00421">
    <property type="entry name" value="HTH_LUXR"/>
    <property type="match status" value="1"/>
</dbReference>
<feature type="modified residue" description="4-aspartylphosphate" evidence="3">
    <location>
        <position position="62"/>
    </location>
</feature>
<evidence type="ECO:0000259" key="6">
    <source>
        <dbReference type="PROSITE" id="PS50110"/>
    </source>
</evidence>
<dbReference type="Gene3D" id="3.40.50.2300">
    <property type="match status" value="1"/>
</dbReference>
<dbReference type="InterPro" id="IPR001789">
    <property type="entry name" value="Sig_transdc_resp-reg_receiver"/>
</dbReference>
<proteinExistence type="predicted"/>
<dbReference type="CDD" id="cd17535">
    <property type="entry name" value="REC_NarL-like"/>
    <property type="match status" value="1"/>
</dbReference>
<dbReference type="InterPro" id="IPR058245">
    <property type="entry name" value="NreC/VraR/RcsB-like_REC"/>
</dbReference>
<sequence>MPDHTRPPGLRVVVADDNPVVRAGLTALLSGRADITVVAEAADGREACEATDRHGPDVVLLDVRMPGVDGISALPYLVRVAPVMMLTYSRESEIVEEALRRGAGGYLVHGEFTADQLVDAVRGIRDGRAHFTPTAAGALLAQLRRTESPEAPLPERLGQPSSATAYGITTSAQPYTQHQVPVRAADLDLPPAPRSSVSPEVLSQMQPTVGQSSSGWVSGRPATPDRSQFQLSTREAEIMDLIASGMTNQQIAAMCFISEKTVKNHINRIFAKLHSTRRSEAAAKWIGTAPDSQRGVG</sequence>
<organism evidence="7 8">
    <name type="scientific">Streptomyces djakartensis</name>
    <dbReference type="NCBI Taxonomy" id="68193"/>
    <lineage>
        <taxon>Bacteria</taxon>
        <taxon>Bacillati</taxon>
        <taxon>Actinomycetota</taxon>
        <taxon>Actinomycetes</taxon>
        <taxon>Kitasatosporales</taxon>
        <taxon>Streptomycetaceae</taxon>
        <taxon>Streptomyces</taxon>
    </lineage>
</organism>
<keyword evidence="1 3" id="KW-0597">Phosphoprotein</keyword>
<feature type="compositionally biased region" description="Polar residues" evidence="4">
    <location>
        <begin position="195"/>
        <end position="216"/>
    </location>
</feature>
<dbReference type="CDD" id="cd06170">
    <property type="entry name" value="LuxR_C_like"/>
    <property type="match status" value="1"/>
</dbReference>
<keyword evidence="8" id="KW-1185">Reference proteome</keyword>
<dbReference type="Pfam" id="PF00196">
    <property type="entry name" value="GerE"/>
    <property type="match status" value="1"/>
</dbReference>
<feature type="domain" description="Response regulatory" evidence="6">
    <location>
        <begin position="11"/>
        <end position="124"/>
    </location>
</feature>
<dbReference type="PROSITE" id="PS50110">
    <property type="entry name" value="RESPONSE_REGULATORY"/>
    <property type="match status" value="1"/>
</dbReference>
<accession>A0ABQ2Z4N6</accession>
<dbReference type="InterPro" id="IPR036388">
    <property type="entry name" value="WH-like_DNA-bd_sf"/>
</dbReference>
<evidence type="ECO:0000313" key="7">
    <source>
        <dbReference type="EMBL" id="GGY01637.1"/>
    </source>
</evidence>
<evidence type="ECO:0000256" key="3">
    <source>
        <dbReference type="PROSITE-ProRule" id="PRU00169"/>
    </source>
</evidence>
<reference evidence="8" key="1">
    <citation type="journal article" date="2019" name="Int. J. Syst. Evol. Microbiol.">
        <title>The Global Catalogue of Microorganisms (GCM) 10K type strain sequencing project: providing services to taxonomists for standard genome sequencing and annotation.</title>
        <authorList>
            <consortium name="The Broad Institute Genomics Platform"/>
            <consortium name="The Broad Institute Genome Sequencing Center for Infectious Disease"/>
            <person name="Wu L."/>
            <person name="Ma J."/>
        </authorList>
    </citation>
    <scope>NUCLEOTIDE SEQUENCE [LARGE SCALE GENOMIC DNA]</scope>
    <source>
        <strain evidence="8">JCM 4957</strain>
    </source>
</reference>
<evidence type="ECO:0000259" key="5">
    <source>
        <dbReference type="PROSITE" id="PS50043"/>
    </source>
</evidence>
<dbReference type="RefSeq" id="WP_190195694.1">
    <property type="nucleotide sequence ID" value="NZ_BMWE01000001.1"/>
</dbReference>
<dbReference type="PRINTS" id="PR00038">
    <property type="entry name" value="HTHLUXR"/>
</dbReference>
<evidence type="ECO:0000256" key="1">
    <source>
        <dbReference type="ARBA" id="ARBA00022553"/>
    </source>
</evidence>
<dbReference type="PANTHER" id="PTHR43214">
    <property type="entry name" value="TWO-COMPONENT RESPONSE REGULATOR"/>
    <property type="match status" value="1"/>
</dbReference>
<dbReference type="EMBL" id="BMWE01000001">
    <property type="protein sequence ID" value="GGY01637.1"/>
    <property type="molecule type" value="Genomic_DNA"/>
</dbReference>
<dbReference type="SUPFAM" id="SSF52172">
    <property type="entry name" value="CheY-like"/>
    <property type="match status" value="1"/>
</dbReference>
<feature type="region of interest" description="Disordered" evidence="4">
    <location>
        <begin position="193"/>
        <end position="227"/>
    </location>
</feature>
<name>A0ABQ2Z4N6_9ACTN</name>
<protein>
    <recommendedName>
        <fullName evidence="9">DNA-binding response regulator</fullName>
    </recommendedName>
</protein>